<evidence type="ECO:0000313" key="5">
    <source>
        <dbReference type="EMBL" id="SHF02854.1"/>
    </source>
</evidence>
<dbReference type="Pfam" id="PF12862">
    <property type="entry name" value="ANAPC5"/>
    <property type="match status" value="1"/>
</dbReference>
<dbReference type="InterPro" id="IPR051685">
    <property type="entry name" value="Ycf3/AcsC/BcsC/TPR_MFPF"/>
</dbReference>
<dbReference type="Pfam" id="PF13181">
    <property type="entry name" value="TPR_8"/>
    <property type="match status" value="1"/>
</dbReference>
<feature type="domain" description="Anaphase-promoting complex subunit 5" evidence="4">
    <location>
        <begin position="103"/>
        <end position="161"/>
    </location>
</feature>
<sequence length="448" mass="52714">METFDTNLVSYLARKTRITAGKTIKDVAFSISPGTASHIETQEKTVSPKKVYDYLENLGIEKNQVPNQLEEIKKEIEQVQFSLELIFMMFESGNIATAQQKLQDINLPKYHPYYSYYVYLKARNLRHQQNWKEAIRIYNEAIKIYNKNNYSIDLEFIPTTYNSLSVCAFYLDEISLALEYVITGLSHCDQSNKTKDIYYTLKRNQILYLERLGNLVQAFELINKIWPDIHSIDKTQVKLSFYKSKVSLLLQTKRYEEAIQFAKEGIKIARNNKELNRFFDLLNILGKVFTEIDNWEEAKSCFEHVLSYPEDGFPNKQVDALLNLASLYSIRQLWKKCKTALDSALNICNHHQIDIYRMSRVLIAYGDNYRSQNKYEEALKYYNEVIRTAKEHNLLHIHYFALFHSLDCLLNLGDEIEFTMRNKELYLLQKQPGYGKRSLNDIPTIPHW</sequence>
<keyword evidence="1" id="KW-0677">Repeat</keyword>
<dbReference type="PANTHER" id="PTHR44943:SF8">
    <property type="entry name" value="TPR REPEAT-CONTAINING PROTEIN MJ0263"/>
    <property type="match status" value="1"/>
</dbReference>
<dbReference type="Proteomes" id="UP000184476">
    <property type="component" value="Unassembled WGS sequence"/>
</dbReference>
<gene>
    <name evidence="5" type="ORF">SAMN05444392_106138</name>
</gene>
<dbReference type="STRING" id="112248.SAMN05444392_106138"/>
<protein>
    <submittedName>
        <fullName evidence="5">Anaphase-promoting complex subunit 5</fullName>
    </submittedName>
</protein>
<dbReference type="Gene3D" id="1.25.40.10">
    <property type="entry name" value="Tetratricopeptide repeat domain"/>
    <property type="match status" value="2"/>
</dbReference>
<feature type="repeat" description="TPR" evidence="3">
    <location>
        <begin position="359"/>
        <end position="392"/>
    </location>
</feature>
<dbReference type="SUPFAM" id="SSF48452">
    <property type="entry name" value="TPR-like"/>
    <property type="match status" value="2"/>
</dbReference>
<evidence type="ECO:0000256" key="1">
    <source>
        <dbReference type="ARBA" id="ARBA00022737"/>
    </source>
</evidence>
<reference evidence="5 6" key="1">
    <citation type="submission" date="2016-11" db="EMBL/GenBank/DDBJ databases">
        <authorList>
            <person name="Jaros S."/>
            <person name="Januszkiewicz K."/>
            <person name="Wedrychowicz H."/>
        </authorList>
    </citation>
    <scope>NUCLEOTIDE SEQUENCE [LARGE SCALE GENOMIC DNA]</scope>
    <source>
        <strain evidence="5 6">DSM 44666</strain>
    </source>
</reference>
<dbReference type="InterPro" id="IPR011990">
    <property type="entry name" value="TPR-like_helical_dom_sf"/>
</dbReference>
<dbReference type="AlphaFoldDB" id="A0A1M4YAQ5"/>
<name>A0A1M4YAQ5_9BACL</name>
<keyword evidence="6" id="KW-1185">Reference proteome</keyword>
<dbReference type="InterPro" id="IPR019734">
    <property type="entry name" value="TPR_rpt"/>
</dbReference>
<accession>A0A1M4YAQ5</accession>
<organism evidence="5 6">
    <name type="scientific">Seinonella peptonophila</name>
    <dbReference type="NCBI Taxonomy" id="112248"/>
    <lineage>
        <taxon>Bacteria</taxon>
        <taxon>Bacillati</taxon>
        <taxon>Bacillota</taxon>
        <taxon>Bacilli</taxon>
        <taxon>Bacillales</taxon>
        <taxon>Thermoactinomycetaceae</taxon>
        <taxon>Seinonella</taxon>
    </lineage>
</organism>
<proteinExistence type="predicted"/>
<evidence type="ECO:0000313" key="6">
    <source>
        <dbReference type="Proteomes" id="UP000184476"/>
    </source>
</evidence>
<keyword evidence="2 3" id="KW-0802">TPR repeat</keyword>
<dbReference type="SMART" id="SM00028">
    <property type="entry name" value="TPR"/>
    <property type="match status" value="6"/>
</dbReference>
<evidence type="ECO:0000256" key="3">
    <source>
        <dbReference type="PROSITE-ProRule" id="PRU00339"/>
    </source>
</evidence>
<evidence type="ECO:0000256" key="2">
    <source>
        <dbReference type="ARBA" id="ARBA00022803"/>
    </source>
</evidence>
<dbReference type="RefSeq" id="WP_073154964.1">
    <property type="nucleotide sequence ID" value="NZ_FQVL01000006.1"/>
</dbReference>
<dbReference type="Pfam" id="PF13424">
    <property type="entry name" value="TPR_12"/>
    <property type="match status" value="1"/>
</dbReference>
<dbReference type="InterPro" id="IPR026000">
    <property type="entry name" value="Apc5_dom"/>
</dbReference>
<evidence type="ECO:0000259" key="4">
    <source>
        <dbReference type="Pfam" id="PF12862"/>
    </source>
</evidence>
<dbReference type="PANTHER" id="PTHR44943">
    <property type="entry name" value="CELLULOSE SYNTHASE OPERON PROTEIN C"/>
    <property type="match status" value="1"/>
</dbReference>
<dbReference type="PROSITE" id="PS50005">
    <property type="entry name" value="TPR"/>
    <property type="match status" value="1"/>
</dbReference>
<dbReference type="EMBL" id="FQVL01000006">
    <property type="protein sequence ID" value="SHF02854.1"/>
    <property type="molecule type" value="Genomic_DNA"/>
</dbReference>